<feature type="transmembrane region" description="Helical" evidence="6">
    <location>
        <begin position="410"/>
        <end position="429"/>
    </location>
</feature>
<evidence type="ECO:0000313" key="9">
    <source>
        <dbReference type="Proteomes" id="UP001501570"/>
    </source>
</evidence>
<evidence type="ECO:0000256" key="4">
    <source>
        <dbReference type="ARBA" id="ARBA00023136"/>
    </source>
</evidence>
<feature type="region of interest" description="Disordered" evidence="5">
    <location>
        <begin position="497"/>
        <end position="516"/>
    </location>
</feature>
<reference evidence="9" key="1">
    <citation type="journal article" date="2019" name="Int. J. Syst. Evol. Microbiol.">
        <title>The Global Catalogue of Microorganisms (GCM) 10K type strain sequencing project: providing services to taxonomists for standard genome sequencing and annotation.</title>
        <authorList>
            <consortium name="The Broad Institute Genomics Platform"/>
            <consortium name="The Broad Institute Genome Sequencing Center for Infectious Disease"/>
            <person name="Wu L."/>
            <person name="Ma J."/>
        </authorList>
    </citation>
    <scope>NUCLEOTIDE SEQUENCE [LARGE SCALE GENOMIC DNA]</scope>
    <source>
        <strain evidence="9">JCM 18304</strain>
    </source>
</reference>
<feature type="transmembrane region" description="Helical" evidence="6">
    <location>
        <begin position="176"/>
        <end position="199"/>
    </location>
</feature>
<evidence type="ECO:0000256" key="6">
    <source>
        <dbReference type="SAM" id="Phobius"/>
    </source>
</evidence>
<evidence type="ECO:0000259" key="7">
    <source>
        <dbReference type="Pfam" id="PF04932"/>
    </source>
</evidence>
<feature type="transmembrane region" description="Helical" evidence="6">
    <location>
        <begin position="119"/>
        <end position="141"/>
    </location>
</feature>
<feature type="transmembrane region" description="Helical" evidence="6">
    <location>
        <begin position="251"/>
        <end position="268"/>
    </location>
</feature>
<keyword evidence="2 6" id="KW-0812">Transmembrane</keyword>
<comment type="caution">
    <text evidence="8">The sequence shown here is derived from an EMBL/GenBank/DDBJ whole genome shotgun (WGS) entry which is preliminary data.</text>
</comment>
<organism evidence="8 9">
    <name type="scientific">Rugosimonospora acidiphila</name>
    <dbReference type="NCBI Taxonomy" id="556531"/>
    <lineage>
        <taxon>Bacteria</taxon>
        <taxon>Bacillati</taxon>
        <taxon>Actinomycetota</taxon>
        <taxon>Actinomycetes</taxon>
        <taxon>Micromonosporales</taxon>
        <taxon>Micromonosporaceae</taxon>
        <taxon>Rugosimonospora</taxon>
    </lineage>
</organism>
<sequence>MTTVTPHRRRNWAFAIGIAIAVAAAVIELVDSGSVVEGIKTLIAAGIAVALAAFAVTLPGITWRGAVVGTFFAGAGISTWTFTNQPIFIWGILAIEGVVFAFWTWPWHKSLRDLPRMGGAWLGLPYWVFGVIGAVLVAHVVVAGERVAYAGVFALSAMGVMAAAKRPRSQGGGDPSVGIVAAILVAISLLMLAGSGSMFDSVHAIPPHNYGALDMKDRFWGGNGLFFQPNALAGLMIVASLRIAPDRAFAWWQRLAATGFACFVLVLTNSRTPWGVAVVAALIHALMVWRWRRADLPTYKRPWVAVLTPLVMLGIVLAISGGSGFIVKTRFATHNTSTTTTTAPPSTASNVTSGRTDTWKQVLKDWEHASVAEKIFGDAKTSRAVVTRANDPGVELNTDNAAVGAFRRGGVLGILAFVFGVLLVVWHALIRRPAKPLPPAWFTIAAVALVPSIALEDWLLGGTNGGIWIILLAGEASLLWSPATRAVTRPITANGMIEDPKTLPGRPAQVSAPGLS</sequence>
<feature type="domain" description="O-antigen ligase-related" evidence="7">
    <location>
        <begin position="259"/>
        <end position="418"/>
    </location>
</feature>
<evidence type="ECO:0000313" key="8">
    <source>
        <dbReference type="EMBL" id="GAA5201214.1"/>
    </source>
</evidence>
<dbReference type="Pfam" id="PF04932">
    <property type="entry name" value="Wzy_C"/>
    <property type="match status" value="1"/>
</dbReference>
<comment type="subcellular location">
    <subcellularLocation>
        <location evidence="1">Membrane</location>
        <topology evidence="1">Multi-pass membrane protein</topology>
    </subcellularLocation>
</comment>
<feature type="transmembrane region" description="Helical" evidence="6">
    <location>
        <begin position="147"/>
        <end position="164"/>
    </location>
</feature>
<evidence type="ECO:0000256" key="1">
    <source>
        <dbReference type="ARBA" id="ARBA00004141"/>
    </source>
</evidence>
<dbReference type="Proteomes" id="UP001501570">
    <property type="component" value="Unassembled WGS sequence"/>
</dbReference>
<proteinExistence type="predicted"/>
<dbReference type="InterPro" id="IPR007016">
    <property type="entry name" value="O-antigen_ligase-rel_domated"/>
</dbReference>
<feature type="transmembrane region" description="Helical" evidence="6">
    <location>
        <begin position="12"/>
        <end position="30"/>
    </location>
</feature>
<feature type="transmembrane region" description="Helical" evidence="6">
    <location>
        <begin position="274"/>
        <end position="291"/>
    </location>
</feature>
<protein>
    <recommendedName>
        <fullName evidence="7">O-antigen ligase-related domain-containing protein</fullName>
    </recommendedName>
</protein>
<keyword evidence="3 6" id="KW-1133">Transmembrane helix</keyword>
<gene>
    <name evidence="8" type="ORF">GCM10023322_80780</name>
</gene>
<feature type="transmembrane region" description="Helical" evidence="6">
    <location>
        <begin position="42"/>
        <end position="58"/>
    </location>
</feature>
<accession>A0ABP9SV34</accession>
<feature type="transmembrane region" description="Helical" evidence="6">
    <location>
        <begin position="303"/>
        <end position="327"/>
    </location>
</feature>
<feature type="transmembrane region" description="Helical" evidence="6">
    <location>
        <begin position="441"/>
        <end position="460"/>
    </location>
</feature>
<feature type="transmembrane region" description="Helical" evidence="6">
    <location>
        <begin position="466"/>
        <end position="483"/>
    </location>
</feature>
<name>A0ABP9SV34_9ACTN</name>
<dbReference type="EMBL" id="BAABJQ010000048">
    <property type="protein sequence ID" value="GAA5201214.1"/>
    <property type="molecule type" value="Genomic_DNA"/>
</dbReference>
<feature type="transmembrane region" description="Helical" evidence="6">
    <location>
        <begin position="65"/>
        <end position="82"/>
    </location>
</feature>
<evidence type="ECO:0000256" key="3">
    <source>
        <dbReference type="ARBA" id="ARBA00022989"/>
    </source>
</evidence>
<evidence type="ECO:0000256" key="5">
    <source>
        <dbReference type="SAM" id="MobiDB-lite"/>
    </source>
</evidence>
<feature type="transmembrane region" description="Helical" evidence="6">
    <location>
        <begin position="219"/>
        <end position="239"/>
    </location>
</feature>
<feature type="transmembrane region" description="Helical" evidence="6">
    <location>
        <begin position="88"/>
        <end position="107"/>
    </location>
</feature>
<keyword evidence="9" id="KW-1185">Reference proteome</keyword>
<evidence type="ECO:0000256" key="2">
    <source>
        <dbReference type="ARBA" id="ARBA00022692"/>
    </source>
</evidence>
<keyword evidence="4 6" id="KW-0472">Membrane</keyword>